<feature type="transmembrane region" description="Helical" evidence="1">
    <location>
        <begin position="174"/>
        <end position="196"/>
    </location>
</feature>
<feature type="transmembrane region" description="Helical" evidence="1">
    <location>
        <begin position="50"/>
        <end position="72"/>
    </location>
</feature>
<feature type="transmembrane region" description="Helical" evidence="1">
    <location>
        <begin position="23"/>
        <end position="44"/>
    </location>
</feature>
<name>A0A1M4ZHI4_9BACT</name>
<feature type="transmembrane region" description="Helical" evidence="1">
    <location>
        <begin position="108"/>
        <end position="130"/>
    </location>
</feature>
<dbReference type="AlphaFoldDB" id="A0A1M4ZHI4"/>
<feature type="transmembrane region" description="Helical" evidence="1">
    <location>
        <begin position="142"/>
        <end position="162"/>
    </location>
</feature>
<reference evidence="2 3" key="1">
    <citation type="submission" date="2016-11" db="EMBL/GenBank/DDBJ databases">
        <authorList>
            <person name="Jaros S."/>
            <person name="Januszkiewicz K."/>
            <person name="Wedrychowicz H."/>
        </authorList>
    </citation>
    <scope>NUCLEOTIDE SEQUENCE [LARGE SCALE GENOMIC DNA]</scope>
    <source>
        <strain evidence="2 3">DSM 18119</strain>
    </source>
</reference>
<keyword evidence="1" id="KW-0812">Transmembrane</keyword>
<evidence type="ECO:0000313" key="2">
    <source>
        <dbReference type="EMBL" id="SHF17046.1"/>
    </source>
</evidence>
<feature type="transmembrane region" description="Helical" evidence="1">
    <location>
        <begin position="79"/>
        <end position="102"/>
    </location>
</feature>
<dbReference type="EMBL" id="FQUU01000007">
    <property type="protein sequence ID" value="SHF17046.1"/>
    <property type="molecule type" value="Genomic_DNA"/>
</dbReference>
<keyword evidence="3" id="KW-1185">Reference proteome</keyword>
<protein>
    <recommendedName>
        <fullName evidence="4">YhhN-like protein</fullName>
    </recommendedName>
</protein>
<organism evidence="2 3">
    <name type="scientific">Flavisolibacter ginsengisoli DSM 18119</name>
    <dbReference type="NCBI Taxonomy" id="1121884"/>
    <lineage>
        <taxon>Bacteria</taxon>
        <taxon>Pseudomonadati</taxon>
        <taxon>Bacteroidota</taxon>
        <taxon>Chitinophagia</taxon>
        <taxon>Chitinophagales</taxon>
        <taxon>Chitinophagaceae</taxon>
        <taxon>Flavisolibacter</taxon>
    </lineage>
</organism>
<keyword evidence="1" id="KW-1133">Transmembrane helix</keyword>
<sequence length="206" mass="24139">MVFLVVLFAVLYRGLHLRPFDRILISFLLAQILLNSLANFLQYHKTNNHWVYHLNCITTQVIFSVYFFFLFTDVARKKILLYGSLIFILFYVLNIVFIQPYYTFNSYSYAMGAFLFVAFALMSFYGWMEGLPATNILQLKEFWGAAGILFYFGSSFFIFISYEYLSEVSAKNVGILWKLHNVFLTLGCFIFLKAIFSKQWILKSSS</sequence>
<proteinExistence type="predicted"/>
<evidence type="ECO:0000256" key="1">
    <source>
        <dbReference type="SAM" id="Phobius"/>
    </source>
</evidence>
<gene>
    <name evidence="2" type="ORF">SAMN02745131_01932</name>
</gene>
<keyword evidence="1" id="KW-0472">Membrane</keyword>
<evidence type="ECO:0008006" key="4">
    <source>
        <dbReference type="Google" id="ProtNLM"/>
    </source>
</evidence>
<accession>A0A1M4ZHI4</accession>
<dbReference type="STRING" id="1121884.SAMN02745131_01932"/>
<dbReference type="Proteomes" id="UP000184048">
    <property type="component" value="Unassembled WGS sequence"/>
</dbReference>
<evidence type="ECO:0000313" key="3">
    <source>
        <dbReference type="Proteomes" id="UP000184048"/>
    </source>
</evidence>